<organism evidence="3 4">
    <name type="scientific">Brucella tritici</name>
    <dbReference type="NCBI Taxonomy" id="94626"/>
    <lineage>
        <taxon>Bacteria</taxon>
        <taxon>Pseudomonadati</taxon>
        <taxon>Pseudomonadota</taxon>
        <taxon>Alphaproteobacteria</taxon>
        <taxon>Hyphomicrobiales</taxon>
        <taxon>Brucellaceae</taxon>
        <taxon>Brucella/Ochrobactrum group</taxon>
        <taxon>Brucella</taxon>
    </lineage>
</organism>
<feature type="domain" description="Bacteriophage T5 Orf172 DNA-binding" evidence="2">
    <location>
        <begin position="108"/>
        <end position="187"/>
    </location>
</feature>
<evidence type="ECO:0000313" key="3">
    <source>
        <dbReference type="EMBL" id="KAB2675773.1"/>
    </source>
</evidence>
<evidence type="ECO:0000313" key="4">
    <source>
        <dbReference type="Proteomes" id="UP000481643"/>
    </source>
</evidence>
<feature type="coiled-coil region" evidence="1">
    <location>
        <begin position="212"/>
        <end position="239"/>
    </location>
</feature>
<reference evidence="3 4" key="1">
    <citation type="submission" date="2019-09" db="EMBL/GenBank/DDBJ databases">
        <title>Taxonomic organization of the family Brucellaceae based on a phylogenomic approach.</title>
        <authorList>
            <person name="Leclercq S."/>
            <person name="Cloeckaert A."/>
            <person name="Zygmunt M.S."/>
        </authorList>
    </citation>
    <scope>NUCLEOTIDE SEQUENCE [LARGE SCALE GENOMIC DNA]</scope>
    <source>
        <strain evidence="3 4">WS1830</strain>
    </source>
</reference>
<proteinExistence type="predicted"/>
<dbReference type="EMBL" id="WBVX01000054">
    <property type="protein sequence ID" value="KAB2675773.1"/>
    <property type="molecule type" value="Genomic_DNA"/>
</dbReference>
<name>A0A6L3Y9E2_9HYPH</name>
<accession>A0A6L3Y9E2</accession>
<dbReference type="RefSeq" id="WP_139975108.1">
    <property type="nucleotide sequence ID" value="NZ_WBVX01000054.1"/>
</dbReference>
<evidence type="ECO:0000256" key="1">
    <source>
        <dbReference type="SAM" id="Coils"/>
    </source>
</evidence>
<protein>
    <recommendedName>
        <fullName evidence="2">Bacteriophage T5 Orf172 DNA-binding domain-containing protein</fullName>
    </recommendedName>
</protein>
<keyword evidence="1" id="KW-0175">Coiled coil</keyword>
<dbReference type="InterPro" id="IPR018306">
    <property type="entry name" value="Phage_T5_Orf172_DNA-bd"/>
</dbReference>
<dbReference type="AlphaFoldDB" id="A0A6L3Y9E2"/>
<sequence>MAKGYRSASGKAAKQASGVVTNCSSRVAMNGSQAHSFTIGRNTFTIFSNDNLSPVINGDRVRFDYQVRRLRSGSRSEYLAIIPESLIVEAPTELDAVVSGQVYILSNTSMPGLLKIGFTTGTASDRAAALSGVTGVPTGFKVEWALPVIGSPLAVEQRAHAILAKCRQGKEFFRVSLEDAKSACIQSFAELYPDRASAMDDAFAKRASEELARREELARIQAQRDKEREEQQAREAFSQTREGKWLNEGNCYVELHAFSYEPNWNLPSFFSKLFGAKYHDYLKLTITATQHETDLFWSFDVEGRINEKPHYERKRFEVLDEAISFAKNYPENRRVDNFSIKVLIPTIFIDNPPELPPSHRPSEALKVASFDDLVVRPARYMQIGRHKRLVR</sequence>
<dbReference type="Pfam" id="PF10544">
    <property type="entry name" value="T5orf172"/>
    <property type="match status" value="1"/>
</dbReference>
<comment type="caution">
    <text evidence="3">The sequence shown here is derived from an EMBL/GenBank/DDBJ whole genome shotgun (WGS) entry which is preliminary data.</text>
</comment>
<gene>
    <name evidence="3" type="ORF">F9L08_27515</name>
</gene>
<evidence type="ECO:0000259" key="2">
    <source>
        <dbReference type="SMART" id="SM00974"/>
    </source>
</evidence>
<dbReference type="SMART" id="SM00974">
    <property type="entry name" value="T5orf172"/>
    <property type="match status" value="1"/>
</dbReference>
<dbReference type="Proteomes" id="UP000481643">
    <property type="component" value="Unassembled WGS sequence"/>
</dbReference>